<sequence length="212" mass="24202">MGWAGRLGKTPRLGKRETWGTQRQHSIYDRVVNGTNEWQRVDDVGCFWFVLRWLLLAWAVLIPYAAMVRSWGWFCVAGACFAAGLWMTWQQKRRRVVQIPEMRVELSSRELWAGEAFAVALQTSGEMAKSVRWWSAEMMASVKGDDPRTVVTAEFAVDPEAEAAPVSELQMILTVPGESELRSFAAREWWVQVTVETQRGRMESGRVPVLVH</sequence>
<feature type="transmembrane region" description="Helical" evidence="1">
    <location>
        <begin position="46"/>
        <end position="65"/>
    </location>
</feature>
<keyword evidence="1" id="KW-0472">Membrane</keyword>
<name>Q1IIE9_KORVE</name>
<dbReference type="Proteomes" id="UP000002432">
    <property type="component" value="Chromosome"/>
</dbReference>
<keyword evidence="3" id="KW-1185">Reference proteome</keyword>
<dbReference type="AlphaFoldDB" id="Q1IIE9"/>
<evidence type="ECO:0000313" key="2">
    <source>
        <dbReference type="EMBL" id="ABF43351.1"/>
    </source>
</evidence>
<evidence type="ECO:0000256" key="1">
    <source>
        <dbReference type="SAM" id="Phobius"/>
    </source>
</evidence>
<keyword evidence="1" id="KW-1133">Transmembrane helix</keyword>
<dbReference type="EnsemblBacteria" id="ABF43351">
    <property type="protein sequence ID" value="ABF43351"/>
    <property type="gene ID" value="Acid345_4351"/>
</dbReference>
<accession>Q1IIE9</accession>
<keyword evidence="1" id="KW-0812">Transmembrane</keyword>
<dbReference type="HOGENOM" id="CLU_1298434_0_0_0"/>
<organism evidence="2 3">
    <name type="scientific">Koribacter versatilis (strain Ellin345)</name>
    <dbReference type="NCBI Taxonomy" id="204669"/>
    <lineage>
        <taxon>Bacteria</taxon>
        <taxon>Pseudomonadati</taxon>
        <taxon>Acidobacteriota</taxon>
        <taxon>Terriglobia</taxon>
        <taxon>Terriglobales</taxon>
        <taxon>Candidatus Korobacteraceae</taxon>
        <taxon>Candidatus Korobacter</taxon>
    </lineage>
</organism>
<proteinExistence type="predicted"/>
<protein>
    <submittedName>
        <fullName evidence="2">Uncharacterized protein</fullName>
    </submittedName>
</protein>
<reference evidence="2 3" key="1">
    <citation type="journal article" date="2009" name="Appl. Environ. Microbiol.">
        <title>Three genomes from the phylum Acidobacteria provide insight into the lifestyles of these microorganisms in soils.</title>
        <authorList>
            <person name="Ward N.L."/>
            <person name="Challacombe J.F."/>
            <person name="Janssen P.H."/>
            <person name="Henrissat B."/>
            <person name="Coutinho P.M."/>
            <person name="Wu M."/>
            <person name="Xie G."/>
            <person name="Haft D.H."/>
            <person name="Sait M."/>
            <person name="Badger J."/>
            <person name="Barabote R.D."/>
            <person name="Bradley B."/>
            <person name="Brettin T.S."/>
            <person name="Brinkac L.M."/>
            <person name="Bruce D."/>
            <person name="Creasy T."/>
            <person name="Daugherty S.C."/>
            <person name="Davidsen T.M."/>
            <person name="DeBoy R.T."/>
            <person name="Detter J.C."/>
            <person name="Dodson R.J."/>
            <person name="Durkin A.S."/>
            <person name="Ganapathy A."/>
            <person name="Gwinn-Giglio M."/>
            <person name="Han C.S."/>
            <person name="Khouri H."/>
            <person name="Kiss H."/>
            <person name="Kothari S.P."/>
            <person name="Madupu R."/>
            <person name="Nelson K.E."/>
            <person name="Nelson W.C."/>
            <person name="Paulsen I."/>
            <person name="Penn K."/>
            <person name="Ren Q."/>
            <person name="Rosovitz M.J."/>
            <person name="Selengut J.D."/>
            <person name="Shrivastava S."/>
            <person name="Sullivan S.A."/>
            <person name="Tapia R."/>
            <person name="Thompson L.S."/>
            <person name="Watkins K.L."/>
            <person name="Yang Q."/>
            <person name="Yu C."/>
            <person name="Zafar N."/>
            <person name="Zhou L."/>
            <person name="Kuske C.R."/>
        </authorList>
    </citation>
    <scope>NUCLEOTIDE SEQUENCE [LARGE SCALE GENOMIC DNA]</scope>
    <source>
        <strain evidence="2 3">Ellin345</strain>
    </source>
</reference>
<dbReference type="KEGG" id="aba:Acid345_4351"/>
<evidence type="ECO:0000313" key="3">
    <source>
        <dbReference type="Proteomes" id="UP000002432"/>
    </source>
</evidence>
<dbReference type="EMBL" id="CP000360">
    <property type="protein sequence ID" value="ABF43351.1"/>
    <property type="molecule type" value="Genomic_DNA"/>
</dbReference>
<feature type="transmembrane region" description="Helical" evidence="1">
    <location>
        <begin position="71"/>
        <end position="89"/>
    </location>
</feature>
<gene>
    <name evidence="2" type="ordered locus">Acid345_4351</name>
</gene>